<reference evidence="3" key="1">
    <citation type="journal article" date="2019" name="Int. J. Syst. Evol. Microbiol.">
        <title>The Global Catalogue of Microorganisms (GCM) 10K type strain sequencing project: providing services to taxonomists for standard genome sequencing and annotation.</title>
        <authorList>
            <consortium name="The Broad Institute Genomics Platform"/>
            <consortium name="The Broad Institute Genome Sequencing Center for Infectious Disease"/>
            <person name="Wu L."/>
            <person name="Ma J."/>
        </authorList>
    </citation>
    <scope>NUCLEOTIDE SEQUENCE [LARGE SCALE GENOMIC DNA]</scope>
    <source>
        <strain evidence="3">JCM 18531</strain>
    </source>
</reference>
<evidence type="ECO:0000313" key="2">
    <source>
        <dbReference type="EMBL" id="GAA4690764.1"/>
    </source>
</evidence>
<organism evidence="2 3">
    <name type="scientific">Nocardioides conyzicola</name>
    <dbReference type="NCBI Taxonomy" id="1651781"/>
    <lineage>
        <taxon>Bacteria</taxon>
        <taxon>Bacillati</taxon>
        <taxon>Actinomycetota</taxon>
        <taxon>Actinomycetes</taxon>
        <taxon>Propionibacteriales</taxon>
        <taxon>Nocardioidaceae</taxon>
        <taxon>Nocardioides</taxon>
    </lineage>
</organism>
<dbReference type="EMBL" id="BAABKM010000001">
    <property type="protein sequence ID" value="GAA4690764.1"/>
    <property type="molecule type" value="Genomic_DNA"/>
</dbReference>
<keyword evidence="3" id="KW-1185">Reference proteome</keyword>
<dbReference type="Gene3D" id="3.90.550.10">
    <property type="entry name" value="Spore Coat Polysaccharide Biosynthesis Protein SpsA, Chain A"/>
    <property type="match status" value="1"/>
</dbReference>
<name>A0ABP8WJS5_9ACTN</name>
<dbReference type="InterPro" id="IPR001173">
    <property type="entry name" value="Glyco_trans_2-like"/>
</dbReference>
<accession>A0ABP8WJS5</accession>
<gene>
    <name evidence="2" type="ORF">GCM10023349_01630</name>
</gene>
<dbReference type="Proteomes" id="UP001499974">
    <property type="component" value="Unassembled WGS sequence"/>
</dbReference>
<dbReference type="Pfam" id="PF00535">
    <property type="entry name" value="Glycos_transf_2"/>
    <property type="match status" value="1"/>
</dbReference>
<proteinExistence type="predicted"/>
<evidence type="ECO:0000313" key="3">
    <source>
        <dbReference type="Proteomes" id="UP001499974"/>
    </source>
</evidence>
<dbReference type="InterPro" id="IPR029044">
    <property type="entry name" value="Nucleotide-diphossugar_trans"/>
</dbReference>
<dbReference type="CDD" id="cd00761">
    <property type="entry name" value="Glyco_tranf_GTA_type"/>
    <property type="match status" value="1"/>
</dbReference>
<feature type="domain" description="Glycosyltransferase 2-like" evidence="1">
    <location>
        <begin position="328"/>
        <end position="442"/>
    </location>
</feature>
<comment type="caution">
    <text evidence="2">The sequence shown here is derived from an EMBL/GenBank/DDBJ whole genome shotgun (WGS) entry which is preliminary data.</text>
</comment>
<sequence>MPPAPGVARPDLGVAIAASDRLSAGLADQWRQRPVTPDAVAFGSADLLLVELVDGVVPGFGPPAEPEVVALLAAADRSSVPVVLWITSGRPPSGADRTAAVAGLIEAASVVFVADLLEAWQELVPHARLLAPAATARRLARDHRAGDGAEPRAVLVSAGPPDALAAGLVATAVAPALRPLVDQLDVLLLDHDLPARGVLPRPLTELAHTTRHTGVVDAIAAAAVVVDGPRRTPGDTWTVLEAAAAGTPVVSLAGLHLPEGLVAATPGGATEVRAEVVARLHQPELADREALVQRRAVLERHTFAHRAGELLAAVGRPEPTAAESTVSAVVPTNRPHEIDNVLASIGRQAHRSVELVLVLHGIELPAAELRARARDHGVPDLQVVEAPSHLTLGACLNRGAQVAGGDLIAKMDDDNYYGTHYLTDLVQALEAQGAGIAGKWAHYVWLRSTGAVVLRYPDFESAWARRIQGGTMLFTADVLRDLEFADLPRAVDSDILDRAITAGVPIWSADRFNFVSVRGDDRTTHTWTVEDATFFTASGRLAFYGDPRTHVEV</sequence>
<protein>
    <recommendedName>
        <fullName evidence="1">Glycosyltransferase 2-like domain-containing protein</fullName>
    </recommendedName>
</protein>
<dbReference type="SUPFAM" id="SSF53448">
    <property type="entry name" value="Nucleotide-diphospho-sugar transferases"/>
    <property type="match status" value="1"/>
</dbReference>
<evidence type="ECO:0000259" key="1">
    <source>
        <dbReference type="Pfam" id="PF00535"/>
    </source>
</evidence>